<proteinExistence type="predicted"/>
<evidence type="ECO:0000313" key="1">
    <source>
        <dbReference type="EMBL" id="PBK60774.1"/>
    </source>
</evidence>
<protein>
    <submittedName>
        <fullName evidence="1">Uncharacterized protein</fullName>
    </submittedName>
</protein>
<evidence type="ECO:0000313" key="2">
    <source>
        <dbReference type="Proteomes" id="UP000218334"/>
    </source>
</evidence>
<name>A0A2H3AVL6_9AGAR</name>
<dbReference type="EMBL" id="KZ293482">
    <property type="protein sequence ID" value="PBK60774.1"/>
    <property type="molecule type" value="Genomic_DNA"/>
</dbReference>
<gene>
    <name evidence="1" type="ORF">ARMSODRAFT_683986</name>
</gene>
<sequence length="106" mass="11849">MVWIHACSQACSAQHLRIRSSKTRWRMFGNVFLCILLGMAESFAPCQNLKASLNMHDQPLTFLRLPLIHDGGSVMTAGFPAHAPCPPQSWYYPLSSSPCWGRQSVT</sequence>
<keyword evidence="2" id="KW-1185">Reference proteome</keyword>
<organism evidence="1 2">
    <name type="scientific">Armillaria solidipes</name>
    <dbReference type="NCBI Taxonomy" id="1076256"/>
    <lineage>
        <taxon>Eukaryota</taxon>
        <taxon>Fungi</taxon>
        <taxon>Dikarya</taxon>
        <taxon>Basidiomycota</taxon>
        <taxon>Agaricomycotina</taxon>
        <taxon>Agaricomycetes</taxon>
        <taxon>Agaricomycetidae</taxon>
        <taxon>Agaricales</taxon>
        <taxon>Marasmiineae</taxon>
        <taxon>Physalacriaceae</taxon>
        <taxon>Armillaria</taxon>
    </lineage>
</organism>
<dbReference type="Proteomes" id="UP000218334">
    <property type="component" value="Unassembled WGS sequence"/>
</dbReference>
<dbReference type="AlphaFoldDB" id="A0A2H3AVL6"/>
<accession>A0A2H3AVL6</accession>
<reference evidence="2" key="1">
    <citation type="journal article" date="2017" name="Nat. Ecol. Evol.">
        <title>Genome expansion and lineage-specific genetic innovations in the forest pathogenic fungi Armillaria.</title>
        <authorList>
            <person name="Sipos G."/>
            <person name="Prasanna A.N."/>
            <person name="Walter M.C."/>
            <person name="O'Connor E."/>
            <person name="Balint B."/>
            <person name="Krizsan K."/>
            <person name="Kiss B."/>
            <person name="Hess J."/>
            <person name="Varga T."/>
            <person name="Slot J."/>
            <person name="Riley R."/>
            <person name="Boka B."/>
            <person name="Rigling D."/>
            <person name="Barry K."/>
            <person name="Lee J."/>
            <person name="Mihaltcheva S."/>
            <person name="LaButti K."/>
            <person name="Lipzen A."/>
            <person name="Waldron R."/>
            <person name="Moloney N.M."/>
            <person name="Sperisen C."/>
            <person name="Kredics L."/>
            <person name="Vagvoelgyi C."/>
            <person name="Patrignani A."/>
            <person name="Fitzpatrick D."/>
            <person name="Nagy I."/>
            <person name="Doyle S."/>
            <person name="Anderson J.B."/>
            <person name="Grigoriev I.V."/>
            <person name="Gueldener U."/>
            <person name="Muensterkoetter M."/>
            <person name="Nagy L.G."/>
        </authorList>
    </citation>
    <scope>NUCLEOTIDE SEQUENCE [LARGE SCALE GENOMIC DNA]</scope>
    <source>
        <strain evidence="2">28-4</strain>
    </source>
</reference>